<keyword evidence="3" id="KW-1185">Reference proteome</keyword>
<dbReference type="EMBL" id="JACHTE010000006">
    <property type="protein sequence ID" value="MBB1088743.1"/>
    <property type="molecule type" value="Genomic_DNA"/>
</dbReference>
<dbReference type="AlphaFoldDB" id="A0A7W3YES4"/>
<keyword evidence="1" id="KW-0812">Transmembrane</keyword>
<proteinExistence type="predicted"/>
<feature type="transmembrane region" description="Helical" evidence="1">
    <location>
        <begin position="48"/>
        <end position="79"/>
    </location>
</feature>
<keyword evidence="1" id="KW-0472">Membrane</keyword>
<evidence type="ECO:0000313" key="3">
    <source>
        <dbReference type="Proteomes" id="UP000552587"/>
    </source>
</evidence>
<dbReference type="RefSeq" id="WP_182669518.1">
    <property type="nucleotide sequence ID" value="NZ_JACHTE010000006.1"/>
</dbReference>
<reference evidence="2 3" key="1">
    <citation type="submission" date="2020-07" db="EMBL/GenBank/DDBJ databases">
        <authorList>
            <person name="Xu S."/>
            <person name="Li A."/>
        </authorList>
    </citation>
    <scope>NUCLEOTIDE SEQUENCE [LARGE SCALE GENOMIC DNA]</scope>
    <source>
        <strain evidence="2 3">SG-8</strain>
    </source>
</reference>
<name>A0A7W3YES4_9GAMM</name>
<keyword evidence="1" id="KW-1133">Transmembrane helix</keyword>
<accession>A0A7W3YES4</accession>
<gene>
    <name evidence="2" type="ORF">H4F99_09595</name>
</gene>
<sequence length="86" mass="8607">MMPLLGLLLGIASALALYAGSGHARVAWLGRWQRGGSAAGLVLAGASLVAWCLALGIGAGLCAMLGGWMLAMIAVPYAASLPEATR</sequence>
<organism evidence="2 3">
    <name type="scientific">Marilutibacter penaei</name>
    <dbReference type="NCBI Taxonomy" id="2759900"/>
    <lineage>
        <taxon>Bacteria</taxon>
        <taxon>Pseudomonadati</taxon>
        <taxon>Pseudomonadota</taxon>
        <taxon>Gammaproteobacteria</taxon>
        <taxon>Lysobacterales</taxon>
        <taxon>Lysobacteraceae</taxon>
        <taxon>Marilutibacter</taxon>
    </lineage>
</organism>
<protein>
    <submittedName>
        <fullName evidence="2">Uncharacterized protein</fullName>
    </submittedName>
</protein>
<evidence type="ECO:0000256" key="1">
    <source>
        <dbReference type="SAM" id="Phobius"/>
    </source>
</evidence>
<evidence type="ECO:0000313" key="2">
    <source>
        <dbReference type="EMBL" id="MBB1088743.1"/>
    </source>
</evidence>
<dbReference type="Proteomes" id="UP000552587">
    <property type="component" value="Unassembled WGS sequence"/>
</dbReference>
<comment type="caution">
    <text evidence="2">The sequence shown here is derived from an EMBL/GenBank/DDBJ whole genome shotgun (WGS) entry which is preliminary data.</text>
</comment>